<name>A0ABV5KVK1_9BACL</name>
<organism evidence="1 2">
    <name type="scientific">Paenibacillus aurantiacus</name>
    <dbReference type="NCBI Taxonomy" id="1936118"/>
    <lineage>
        <taxon>Bacteria</taxon>
        <taxon>Bacillati</taxon>
        <taxon>Bacillota</taxon>
        <taxon>Bacilli</taxon>
        <taxon>Bacillales</taxon>
        <taxon>Paenibacillaceae</taxon>
        <taxon>Paenibacillus</taxon>
    </lineage>
</organism>
<protein>
    <submittedName>
        <fullName evidence="1">Uncharacterized protein</fullName>
    </submittedName>
</protein>
<gene>
    <name evidence="1" type="ORF">ACFFSY_25265</name>
</gene>
<sequence length="96" mass="10484">MTTVSTYSSSPYTYIAGENYLLVVDADHEVVELIPYLDMRLSRGAEDSQLPAIAVSFCSRQQEPFLIVGNGEADLDAFHASLLAKVKDRCPDQASA</sequence>
<dbReference type="Proteomes" id="UP001589747">
    <property type="component" value="Unassembled WGS sequence"/>
</dbReference>
<evidence type="ECO:0000313" key="2">
    <source>
        <dbReference type="Proteomes" id="UP001589747"/>
    </source>
</evidence>
<comment type="caution">
    <text evidence="1">The sequence shown here is derived from an EMBL/GenBank/DDBJ whole genome shotgun (WGS) entry which is preliminary data.</text>
</comment>
<proteinExistence type="predicted"/>
<dbReference type="EMBL" id="JBHMDO010000041">
    <property type="protein sequence ID" value="MFB9329260.1"/>
    <property type="molecule type" value="Genomic_DNA"/>
</dbReference>
<dbReference type="RefSeq" id="WP_377499363.1">
    <property type="nucleotide sequence ID" value="NZ_JBHMDO010000041.1"/>
</dbReference>
<evidence type="ECO:0000313" key="1">
    <source>
        <dbReference type="EMBL" id="MFB9329260.1"/>
    </source>
</evidence>
<reference evidence="1 2" key="1">
    <citation type="submission" date="2024-09" db="EMBL/GenBank/DDBJ databases">
        <authorList>
            <person name="Sun Q."/>
            <person name="Mori K."/>
        </authorList>
    </citation>
    <scope>NUCLEOTIDE SEQUENCE [LARGE SCALE GENOMIC DNA]</scope>
    <source>
        <strain evidence="1 2">TISTR 2452</strain>
    </source>
</reference>
<keyword evidence="2" id="KW-1185">Reference proteome</keyword>
<accession>A0ABV5KVK1</accession>